<dbReference type="SUPFAM" id="SSF53448">
    <property type="entry name" value="Nucleotide-diphospho-sugar transferases"/>
    <property type="match status" value="1"/>
</dbReference>
<dbReference type="RefSeq" id="WP_229998861.1">
    <property type="nucleotide sequence ID" value="NZ_JAJJMN010000001.1"/>
</dbReference>
<dbReference type="CDD" id="cd00761">
    <property type="entry name" value="Glyco_tranf_GTA_type"/>
    <property type="match status" value="1"/>
</dbReference>
<evidence type="ECO:0000313" key="2">
    <source>
        <dbReference type="EMBL" id="MCC9017134.1"/>
    </source>
</evidence>
<accession>A0ABS8LXK3</accession>
<proteinExistence type="predicted"/>
<keyword evidence="3" id="KW-1185">Reference proteome</keyword>
<sequence>MLAIVIPYYKLIFFEETLKSLSEQTDKRFRVYIGNDASPEDPSLLLEEYKDKIDFVYQIFEENLGGISLAKHWERCIALVKEEDWIMILGDDDILEKNVVASWYEHYNVFHTKSNLVRFASKSLNMNLNGKISHSFTNPVWEKASDSYFRRFKGLTRSSLSEYTFSKRAFQEYGFFDFPLAWHSDDAAWLFFSDDKPIYSINESNLLIRYSSSSISGKQNNQKLKDLASENFYKQCIVEKMDFFSKPQQLDLILEYEISIKKNRKLRWTEWRYLLLFYLSAMQMNAFIKCLRRCCLSFRQKKI</sequence>
<gene>
    <name evidence="2" type="ORF">LNQ34_05040</name>
</gene>
<dbReference type="Proteomes" id="UP001430700">
    <property type="component" value="Unassembled WGS sequence"/>
</dbReference>
<name>A0ABS8LXK3_9FLAO</name>
<dbReference type="Pfam" id="PF00535">
    <property type="entry name" value="Glycos_transf_2"/>
    <property type="match status" value="1"/>
</dbReference>
<dbReference type="EMBL" id="JAJJMN010000001">
    <property type="protein sequence ID" value="MCC9017134.1"/>
    <property type="molecule type" value="Genomic_DNA"/>
</dbReference>
<protein>
    <submittedName>
        <fullName evidence="2">Glycosyltransferase family 2 protein</fullName>
    </submittedName>
</protein>
<evidence type="ECO:0000313" key="3">
    <source>
        <dbReference type="Proteomes" id="UP001430700"/>
    </source>
</evidence>
<comment type="caution">
    <text evidence="2">The sequence shown here is derived from an EMBL/GenBank/DDBJ whole genome shotgun (WGS) entry which is preliminary data.</text>
</comment>
<organism evidence="2 3">
    <name type="scientific">Flavobacterium lipolyticum</name>
    <dbReference type="NCBI Taxonomy" id="2893754"/>
    <lineage>
        <taxon>Bacteria</taxon>
        <taxon>Pseudomonadati</taxon>
        <taxon>Bacteroidota</taxon>
        <taxon>Flavobacteriia</taxon>
        <taxon>Flavobacteriales</taxon>
        <taxon>Flavobacteriaceae</taxon>
        <taxon>Flavobacterium</taxon>
    </lineage>
</organism>
<evidence type="ECO:0000259" key="1">
    <source>
        <dbReference type="Pfam" id="PF00535"/>
    </source>
</evidence>
<dbReference type="InterPro" id="IPR029044">
    <property type="entry name" value="Nucleotide-diphossugar_trans"/>
</dbReference>
<dbReference type="Gene3D" id="3.90.550.10">
    <property type="entry name" value="Spore Coat Polysaccharide Biosynthesis Protein SpsA, Chain A"/>
    <property type="match status" value="1"/>
</dbReference>
<reference evidence="2" key="1">
    <citation type="submission" date="2021-11" db="EMBL/GenBank/DDBJ databases">
        <title>Description of novel Flavobacterium species.</title>
        <authorList>
            <person name="Saticioglu I.B."/>
            <person name="Ay H."/>
            <person name="Altun S."/>
            <person name="Duman M."/>
        </authorList>
    </citation>
    <scope>NUCLEOTIDE SEQUENCE</scope>
    <source>
        <strain evidence="2">F-126</strain>
    </source>
</reference>
<feature type="domain" description="Glycosyltransferase 2-like" evidence="1">
    <location>
        <begin position="5"/>
        <end position="140"/>
    </location>
</feature>
<dbReference type="InterPro" id="IPR001173">
    <property type="entry name" value="Glyco_trans_2-like"/>
</dbReference>